<organism evidence="1 2">
    <name type="scientific">Methanobacterium formicicum (strain DSM 3637 / PP1)</name>
    <dbReference type="NCBI Taxonomy" id="1204725"/>
    <lineage>
        <taxon>Archaea</taxon>
        <taxon>Methanobacteriati</taxon>
        <taxon>Methanobacteriota</taxon>
        <taxon>Methanomada group</taxon>
        <taxon>Methanobacteria</taxon>
        <taxon>Methanobacteriales</taxon>
        <taxon>Methanobacteriaceae</taxon>
        <taxon>Methanobacterium</taxon>
    </lineage>
</organism>
<comment type="caution">
    <text evidence="1">The sequence shown here is derived from an EMBL/GenBank/DDBJ whole genome shotgun (WGS) entry which is preliminary data.</text>
</comment>
<name>K2QA08_METFP</name>
<reference evidence="1 2" key="1">
    <citation type="journal article" date="2012" name="J. Bacteriol.">
        <title>Draft genome sequence of Methanobacterium formicicum DSM 3637, an archaebacterium isolated from the methane producer amoeba Pelomyxa palustris.</title>
        <authorList>
            <person name="Gutierrez G."/>
        </authorList>
    </citation>
    <scope>NUCLEOTIDE SEQUENCE [LARGE SCALE GENOMIC DNA]</scope>
    <source>
        <strain evidence="2">DSM 3637 / PP1</strain>
    </source>
</reference>
<dbReference type="EMBL" id="AMPO01000013">
    <property type="protein sequence ID" value="EKF84781.1"/>
    <property type="molecule type" value="Genomic_DNA"/>
</dbReference>
<dbReference type="Proteomes" id="UP000007360">
    <property type="component" value="Unassembled WGS sequence"/>
</dbReference>
<evidence type="ECO:0000313" key="2">
    <source>
        <dbReference type="Proteomes" id="UP000007360"/>
    </source>
</evidence>
<sequence length="291" mass="34335">MNKENARKIILNAVDTTKPTWSRWDVHWEDMDEIFLSRAYDQMGFDDWLFVDFLNKYNIYSIEKIGSILDGTKFEKKYNRELAGSLNSPFYQDMKKGTYKTEGKGFYKSVEEFNGGKGAAYFKLLWYMLVACNYIKVNYNASFSDYLQSQYTDYKEIKNISNDEFFKISTNEWEEFKKHKKPWNELYGVGPNVFDYIMGDIVELKFVKDSYKLDSANERFLEKTGIIKSSELNQANAVKVLSDLNLHYTLREINKGLYVYCSKLHCRGYCFCRDSQKCQDCNVNDICIKNF</sequence>
<evidence type="ECO:0000313" key="1">
    <source>
        <dbReference type="EMBL" id="EKF84781.1"/>
    </source>
</evidence>
<gene>
    <name evidence="1" type="ORF">A994_12246</name>
</gene>
<keyword evidence="2" id="KW-1185">Reference proteome</keyword>
<dbReference type="RefSeq" id="WP_004031980.1">
    <property type="nucleotide sequence ID" value="NZ_AMPO01000013.1"/>
</dbReference>
<accession>K2QA08</accession>
<dbReference type="PATRIC" id="fig|1204725.3.peg.2460"/>
<dbReference type="OrthoDB" id="375767at2157"/>
<proteinExistence type="predicted"/>
<protein>
    <submittedName>
        <fullName evidence="1">Uncharacterized protein</fullName>
    </submittedName>
</protein>
<dbReference type="AlphaFoldDB" id="K2QA08"/>